<feature type="transmembrane region" description="Helical" evidence="6">
    <location>
        <begin position="20"/>
        <end position="42"/>
    </location>
</feature>
<dbReference type="PROSITE" id="PS50262">
    <property type="entry name" value="G_PROTEIN_RECEP_F1_2"/>
    <property type="match status" value="1"/>
</dbReference>
<dbReference type="SUPFAM" id="SSF81321">
    <property type="entry name" value="Family A G protein-coupled receptor-like"/>
    <property type="match status" value="1"/>
</dbReference>
<reference evidence="8 9" key="1">
    <citation type="journal article" date="2019" name="Nat. Ecol. Evol.">
        <title>Megaphylogeny resolves global patterns of mushroom evolution.</title>
        <authorList>
            <person name="Varga T."/>
            <person name="Krizsan K."/>
            <person name="Foldi C."/>
            <person name="Dima B."/>
            <person name="Sanchez-Garcia M."/>
            <person name="Sanchez-Ramirez S."/>
            <person name="Szollosi G.J."/>
            <person name="Szarkandi J.G."/>
            <person name="Papp V."/>
            <person name="Albert L."/>
            <person name="Andreopoulos W."/>
            <person name="Angelini C."/>
            <person name="Antonin V."/>
            <person name="Barry K.W."/>
            <person name="Bougher N.L."/>
            <person name="Buchanan P."/>
            <person name="Buyck B."/>
            <person name="Bense V."/>
            <person name="Catcheside P."/>
            <person name="Chovatia M."/>
            <person name="Cooper J."/>
            <person name="Damon W."/>
            <person name="Desjardin D."/>
            <person name="Finy P."/>
            <person name="Geml J."/>
            <person name="Haridas S."/>
            <person name="Hughes K."/>
            <person name="Justo A."/>
            <person name="Karasinski D."/>
            <person name="Kautmanova I."/>
            <person name="Kiss B."/>
            <person name="Kocsube S."/>
            <person name="Kotiranta H."/>
            <person name="LaButti K.M."/>
            <person name="Lechner B.E."/>
            <person name="Liimatainen K."/>
            <person name="Lipzen A."/>
            <person name="Lukacs Z."/>
            <person name="Mihaltcheva S."/>
            <person name="Morgado L.N."/>
            <person name="Niskanen T."/>
            <person name="Noordeloos M.E."/>
            <person name="Ohm R.A."/>
            <person name="Ortiz-Santana B."/>
            <person name="Ovrebo C."/>
            <person name="Racz N."/>
            <person name="Riley R."/>
            <person name="Savchenko A."/>
            <person name="Shiryaev A."/>
            <person name="Soop K."/>
            <person name="Spirin V."/>
            <person name="Szebenyi C."/>
            <person name="Tomsovsky M."/>
            <person name="Tulloss R.E."/>
            <person name="Uehling J."/>
            <person name="Grigoriev I.V."/>
            <person name="Vagvolgyi C."/>
            <person name="Papp T."/>
            <person name="Martin F.M."/>
            <person name="Miettinen O."/>
            <person name="Hibbett D.S."/>
            <person name="Nagy L.G."/>
        </authorList>
    </citation>
    <scope>NUCLEOTIDE SEQUENCE [LARGE SCALE GENOMIC DNA]</scope>
    <source>
        <strain evidence="8 9">OMC1185</strain>
    </source>
</reference>
<evidence type="ECO:0000256" key="6">
    <source>
        <dbReference type="SAM" id="Phobius"/>
    </source>
</evidence>
<evidence type="ECO:0000313" key="8">
    <source>
        <dbReference type="EMBL" id="TFK56974.1"/>
    </source>
</evidence>
<proteinExistence type="predicted"/>
<gene>
    <name evidence="8" type="ORF">OE88DRAFT_1730405</name>
</gene>
<dbReference type="GO" id="GO:0005886">
    <property type="term" value="C:plasma membrane"/>
    <property type="evidence" value="ECO:0007669"/>
    <property type="project" value="TreeGrafter"/>
</dbReference>
<dbReference type="InterPro" id="IPR017452">
    <property type="entry name" value="GPCR_Rhodpsn_7TM"/>
</dbReference>
<accession>A0A5C3NGV9</accession>
<dbReference type="AlphaFoldDB" id="A0A5C3NGV9"/>
<dbReference type="STRING" id="5364.A0A5C3NGV9"/>
<feature type="transmembrane region" description="Helical" evidence="6">
    <location>
        <begin position="140"/>
        <end position="159"/>
    </location>
</feature>
<dbReference type="GO" id="GO:0007189">
    <property type="term" value="P:adenylate cyclase-activating G protein-coupled receptor signaling pathway"/>
    <property type="evidence" value="ECO:0007669"/>
    <property type="project" value="TreeGrafter"/>
</dbReference>
<dbReference type="GO" id="GO:0004930">
    <property type="term" value="F:G protein-coupled receptor activity"/>
    <property type="evidence" value="ECO:0007669"/>
    <property type="project" value="TreeGrafter"/>
</dbReference>
<protein>
    <recommendedName>
        <fullName evidence="7">G-protein coupled receptors family 1 profile domain-containing protein</fullName>
    </recommendedName>
</protein>
<organism evidence="8 9">
    <name type="scientific">Heliocybe sulcata</name>
    <dbReference type="NCBI Taxonomy" id="5364"/>
    <lineage>
        <taxon>Eukaryota</taxon>
        <taxon>Fungi</taxon>
        <taxon>Dikarya</taxon>
        <taxon>Basidiomycota</taxon>
        <taxon>Agaricomycotina</taxon>
        <taxon>Agaricomycetes</taxon>
        <taxon>Gloeophyllales</taxon>
        <taxon>Gloeophyllaceae</taxon>
        <taxon>Heliocybe</taxon>
    </lineage>
</organism>
<evidence type="ECO:0000256" key="3">
    <source>
        <dbReference type="ARBA" id="ARBA00022989"/>
    </source>
</evidence>
<feature type="domain" description="G-protein coupled receptors family 1 profile" evidence="7">
    <location>
        <begin position="43"/>
        <end position="300"/>
    </location>
</feature>
<evidence type="ECO:0000256" key="5">
    <source>
        <dbReference type="SAM" id="MobiDB-lite"/>
    </source>
</evidence>
<feature type="transmembrane region" description="Helical" evidence="6">
    <location>
        <begin position="106"/>
        <end position="128"/>
    </location>
</feature>
<feature type="transmembrane region" description="Helical" evidence="6">
    <location>
        <begin position="63"/>
        <end position="86"/>
    </location>
</feature>
<dbReference type="Proteomes" id="UP000305948">
    <property type="component" value="Unassembled WGS sequence"/>
</dbReference>
<feature type="transmembrane region" description="Helical" evidence="6">
    <location>
        <begin position="250"/>
        <end position="271"/>
    </location>
</feature>
<dbReference type="PANTHER" id="PTHR23112">
    <property type="entry name" value="G PROTEIN-COUPLED RECEPTOR 157-RELATED"/>
    <property type="match status" value="1"/>
</dbReference>
<feature type="region of interest" description="Disordered" evidence="5">
    <location>
        <begin position="334"/>
        <end position="371"/>
    </location>
</feature>
<keyword evidence="2 6" id="KW-0812">Transmembrane</keyword>
<feature type="compositionally biased region" description="Basic and acidic residues" evidence="5">
    <location>
        <begin position="341"/>
        <end position="365"/>
    </location>
</feature>
<sequence>MAQMDDDSGRFTFGKRLGLVFIVQTAGLSAVAVFALLAYIAYGAVKIVPGASRKWRTGTHVHFYFLSLLLSDLIQAIGGMMDIRWIVKSNVEVGPFCTAQGALKQIGDVGVAMASMAIAFHTFSVLVFRWRPDASPKIAFVVLGFIWAFIALTVGLGLGTHKGEDYYGDTQYWCWITSDYPVQRIALEYFWLWFTALLNIALYVPLALVLKGYIIIDGMKVRVPRGEERTHLKITSSNGMKDAGRLALEMLFYPAVYTITVLPIAVVRWRAFAADTVPFAATVVADVLFASSGLLNVILFALTRPALLPERDRRSGTFLDSTVLSEVVATSRPFSSTHGRSMSDPRPEDWSDLRRTQSIPREDLKPLPLGSEILPPVAPMSPLTV</sequence>
<dbReference type="Gene3D" id="1.20.1070.10">
    <property type="entry name" value="Rhodopsin 7-helix transmembrane proteins"/>
    <property type="match status" value="1"/>
</dbReference>
<evidence type="ECO:0000256" key="4">
    <source>
        <dbReference type="ARBA" id="ARBA00023136"/>
    </source>
</evidence>
<feature type="transmembrane region" description="Helical" evidence="6">
    <location>
        <begin position="277"/>
        <end position="303"/>
    </location>
</feature>
<evidence type="ECO:0000256" key="2">
    <source>
        <dbReference type="ARBA" id="ARBA00022692"/>
    </source>
</evidence>
<comment type="subcellular location">
    <subcellularLocation>
        <location evidence="1">Membrane</location>
        <topology evidence="1">Multi-pass membrane protein</topology>
    </subcellularLocation>
</comment>
<keyword evidence="4 6" id="KW-0472">Membrane</keyword>
<dbReference type="OrthoDB" id="100006at2759"/>
<dbReference type="PANTHER" id="PTHR23112:SF37">
    <property type="entry name" value="G PROTEIN-COUPLED RECEPTOR GPR1"/>
    <property type="match status" value="1"/>
</dbReference>
<evidence type="ECO:0000256" key="1">
    <source>
        <dbReference type="ARBA" id="ARBA00004141"/>
    </source>
</evidence>
<feature type="transmembrane region" description="Helical" evidence="6">
    <location>
        <begin position="190"/>
        <end position="210"/>
    </location>
</feature>
<dbReference type="EMBL" id="ML213503">
    <property type="protein sequence ID" value="TFK56974.1"/>
    <property type="molecule type" value="Genomic_DNA"/>
</dbReference>
<evidence type="ECO:0000259" key="7">
    <source>
        <dbReference type="PROSITE" id="PS50262"/>
    </source>
</evidence>
<keyword evidence="3 6" id="KW-1133">Transmembrane helix</keyword>
<name>A0A5C3NGV9_9AGAM</name>
<evidence type="ECO:0000313" key="9">
    <source>
        <dbReference type="Proteomes" id="UP000305948"/>
    </source>
</evidence>
<keyword evidence="9" id="KW-1185">Reference proteome</keyword>